<dbReference type="PANTHER" id="PTHR42806">
    <property type="entry name" value="GLYCINE CLEAVAGE SYSTEM P-PROTEIN"/>
    <property type="match status" value="1"/>
</dbReference>
<dbReference type="GO" id="GO:0019464">
    <property type="term" value="P:glycine decarboxylation via glycine cleavage system"/>
    <property type="evidence" value="ECO:0007669"/>
    <property type="project" value="UniProtKB-UniRule"/>
</dbReference>
<evidence type="ECO:0000259" key="5">
    <source>
        <dbReference type="Pfam" id="PF02347"/>
    </source>
</evidence>
<name>A0AA44IGD7_PARBF</name>
<dbReference type="InterPro" id="IPR015421">
    <property type="entry name" value="PyrdxlP-dep_Trfase_major"/>
</dbReference>
<dbReference type="GO" id="GO:0009116">
    <property type="term" value="P:nucleoside metabolic process"/>
    <property type="evidence" value="ECO:0007669"/>
    <property type="project" value="InterPro"/>
</dbReference>
<dbReference type="SUPFAM" id="SSF53383">
    <property type="entry name" value="PLP-dependent transferases"/>
    <property type="match status" value="1"/>
</dbReference>
<reference evidence="6 7" key="1">
    <citation type="submission" date="2020-04" db="EMBL/GenBank/DDBJ databases">
        <authorList>
            <person name="Hitch T.C.A."/>
            <person name="Wylensek D."/>
            <person name="Clavel T."/>
        </authorList>
    </citation>
    <scope>NUCLEOTIDE SEQUENCE [LARGE SCALE GENOMIC DNA]</scope>
    <source>
        <strain evidence="6 7">Med78_4-601-WT-2</strain>
    </source>
</reference>
<dbReference type="EC" id="1.4.4.2" evidence="4"/>
<dbReference type="InterPro" id="IPR023010">
    <property type="entry name" value="GcvPA"/>
</dbReference>
<sequence length="466" mass="52037">MFKYIPITDEDKEKMLSEIGVESVDELFSDIPNELKLNRDLNLETSKSEIEVLKKIKSIAKENNSIDNLTCFLGAGAYDHYIPSVIKHITSRSEFYTAYTPYQGEISQGTLQTIFEFQSMISELTGMDIANASMYDGATASVEACVMALNSGKNKNKILVAKSINPEIMEVIKTYMKLKDIEVIEIDYDRKTGRVDVDSLKANIDKESACMLVQSPNFFGIIEEMEEIESITHQNKAMLIMNVNPISLGVLKSPGELGADIAVGEAQPLGNSLNFGGPFVGFMSTKSKNIRKLPGRIVGETIDSRGQRAYVLTLQAREQHIRREKATSNICSNQALNALSATIYMATMGYKGLKEVANQCIQKSHYACNELAKTGEYEKVFTGEFFNEFTVKSKYHNVDSINEKLLKENIIGGFNLENKFKELNKCSLYCVTEKRSKDEIDNLVNVISSMGFKDSKEKIIDTMGAI</sequence>
<dbReference type="RefSeq" id="WP_168931400.1">
    <property type="nucleotide sequence ID" value="NZ_JABAFD010000002.1"/>
</dbReference>
<dbReference type="EMBL" id="JABAFD010000002">
    <property type="protein sequence ID" value="NME08845.1"/>
    <property type="molecule type" value="Genomic_DNA"/>
</dbReference>
<evidence type="ECO:0000256" key="1">
    <source>
        <dbReference type="ARBA" id="ARBA00003788"/>
    </source>
</evidence>
<comment type="catalytic activity">
    <reaction evidence="3 4">
        <text>N(6)-[(R)-lipoyl]-L-lysyl-[glycine-cleavage complex H protein] + glycine + H(+) = N(6)-[(R)-S(8)-aminomethyldihydrolipoyl]-L-lysyl-[glycine-cleavage complex H protein] + CO2</text>
        <dbReference type="Rhea" id="RHEA:24304"/>
        <dbReference type="Rhea" id="RHEA-COMP:10494"/>
        <dbReference type="Rhea" id="RHEA-COMP:10495"/>
        <dbReference type="ChEBI" id="CHEBI:15378"/>
        <dbReference type="ChEBI" id="CHEBI:16526"/>
        <dbReference type="ChEBI" id="CHEBI:57305"/>
        <dbReference type="ChEBI" id="CHEBI:83099"/>
        <dbReference type="ChEBI" id="CHEBI:83143"/>
        <dbReference type="EC" id="1.4.4.2"/>
    </reaction>
</comment>
<dbReference type="InterPro" id="IPR020581">
    <property type="entry name" value="GDC_P"/>
</dbReference>
<evidence type="ECO:0000313" key="7">
    <source>
        <dbReference type="Proteomes" id="UP000573963"/>
    </source>
</evidence>
<dbReference type="NCBIfam" id="NF001696">
    <property type="entry name" value="PRK00451.1"/>
    <property type="match status" value="1"/>
</dbReference>
<comment type="function">
    <text evidence="1 4">The glycine cleavage system catalyzes the degradation of glycine. The P protein binds the alpha-amino group of glycine through its pyridoxal phosphate cofactor; CO(2) is released and the remaining methylamine moiety is then transferred to the lipoamide cofactor of the H protein.</text>
</comment>
<dbReference type="PANTHER" id="PTHR42806:SF1">
    <property type="entry name" value="GLYCINE DEHYDROGENASE (DECARBOXYLATING)"/>
    <property type="match status" value="1"/>
</dbReference>
<dbReference type="GO" id="GO:0004375">
    <property type="term" value="F:glycine dehydrogenase (decarboxylating) activity"/>
    <property type="evidence" value="ECO:0007669"/>
    <property type="project" value="UniProtKB-EC"/>
</dbReference>
<dbReference type="PIRSF" id="PIRSF006815">
    <property type="entry name" value="GcvPA"/>
    <property type="match status" value="1"/>
</dbReference>
<dbReference type="Pfam" id="PF02347">
    <property type="entry name" value="GDC-P"/>
    <property type="match status" value="1"/>
</dbReference>
<keyword evidence="2 4" id="KW-0560">Oxidoreductase</keyword>
<evidence type="ECO:0000256" key="3">
    <source>
        <dbReference type="ARBA" id="ARBA00049026"/>
    </source>
</evidence>
<protein>
    <recommendedName>
        <fullName evidence="4">Probable glycine dehydrogenase (decarboxylating) subunit 1</fullName>
        <ecNumber evidence="4">1.4.4.2</ecNumber>
    </recommendedName>
    <alternativeName>
        <fullName evidence="4">Glycine cleavage system P-protein subunit 1</fullName>
    </alternativeName>
    <alternativeName>
        <fullName evidence="4">Glycine decarboxylase subunit 1</fullName>
    </alternativeName>
    <alternativeName>
        <fullName evidence="4">Glycine dehydrogenase (aminomethyl-transferring) subunit 1</fullName>
    </alternativeName>
</protein>
<dbReference type="InterPro" id="IPR015424">
    <property type="entry name" value="PyrdxlP-dep_Trfase"/>
</dbReference>
<evidence type="ECO:0000256" key="2">
    <source>
        <dbReference type="ARBA" id="ARBA00023002"/>
    </source>
</evidence>
<dbReference type="InterPro" id="IPR015422">
    <property type="entry name" value="PyrdxlP-dep_Trfase_small"/>
</dbReference>
<dbReference type="AlphaFoldDB" id="A0AA44IGD7"/>
<evidence type="ECO:0000313" key="6">
    <source>
        <dbReference type="EMBL" id="NME08845.1"/>
    </source>
</evidence>
<proteinExistence type="inferred from homology"/>
<feature type="domain" description="Glycine cleavage system P-protein N-terminal" evidence="5">
    <location>
        <begin position="3"/>
        <end position="446"/>
    </location>
</feature>
<organism evidence="6 7">
    <name type="scientific">Paraclostridium bifermentans</name>
    <name type="common">Clostridium bifermentans</name>
    <dbReference type="NCBI Taxonomy" id="1490"/>
    <lineage>
        <taxon>Bacteria</taxon>
        <taxon>Bacillati</taxon>
        <taxon>Bacillota</taxon>
        <taxon>Clostridia</taxon>
        <taxon>Peptostreptococcales</taxon>
        <taxon>Peptostreptococcaceae</taxon>
        <taxon>Paraclostridium</taxon>
    </lineage>
</organism>
<gene>
    <name evidence="4" type="primary">gcvPA</name>
    <name evidence="6" type="ORF">HF875_04895</name>
</gene>
<dbReference type="Gene3D" id="3.90.1150.10">
    <property type="entry name" value="Aspartate Aminotransferase, domain 1"/>
    <property type="match status" value="1"/>
</dbReference>
<comment type="caution">
    <text evidence="6">The sequence shown here is derived from an EMBL/GenBank/DDBJ whole genome shotgun (WGS) entry which is preliminary data.</text>
</comment>
<accession>A0AA44IGD7</accession>
<evidence type="ECO:0000256" key="4">
    <source>
        <dbReference type="HAMAP-Rule" id="MF_00712"/>
    </source>
</evidence>
<dbReference type="HAMAP" id="MF_00712">
    <property type="entry name" value="GcvPA"/>
    <property type="match status" value="1"/>
</dbReference>
<comment type="similarity">
    <text evidence="4">Belongs to the GcvP family. N-terminal subunit subfamily.</text>
</comment>
<comment type="subunit">
    <text evidence="4">The glycine cleavage system is composed of four proteins: P, T, L and H. In this organism, the P 'protein' is a heterodimer of two subunits.</text>
</comment>
<dbReference type="InterPro" id="IPR049315">
    <property type="entry name" value="GDC-P_N"/>
</dbReference>
<dbReference type="Gene3D" id="3.40.640.10">
    <property type="entry name" value="Type I PLP-dependent aspartate aminotransferase-like (Major domain)"/>
    <property type="match status" value="1"/>
</dbReference>
<dbReference type="Proteomes" id="UP000573963">
    <property type="component" value="Unassembled WGS sequence"/>
</dbReference>
<dbReference type="CDD" id="cd00613">
    <property type="entry name" value="GDC-P"/>
    <property type="match status" value="1"/>
</dbReference>